<dbReference type="PANTHER" id="PTHR35046">
    <property type="entry name" value="ZINC KNUCKLE (CCHC-TYPE) FAMILY PROTEIN"/>
    <property type="match status" value="1"/>
</dbReference>
<dbReference type="Pfam" id="PF17921">
    <property type="entry name" value="Integrase_H2C2"/>
    <property type="match status" value="1"/>
</dbReference>
<dbReference type="PROSITE" id="PS50994">
    <property type="entry name" value="INTEGRASE"/>
    <property type="match status" value="1"/>
</dbReference>
<dbReference type="FunFam" id="1.10.340.70:FF:000001">
    <property type="entry name" value="Retrovirus-related Pol polyprotein from transposon gypsy-like Protein"/>
    <property type="match status" value="1"/>
</dbReference>
<keyword evidence="5" id="KW-0378">Hydrolase</keyword>
<keyword evidence="1" id="KW-0808">Transferase</keyword>
<dbReference type="GO" id="GO:0016787">
    <property type="term" value="F:hydrolase activity"/>
    <property type="evidence" value="ECO:0007669"/>
    <property type="project" value="UniProtKB-KW"/>
</dbReference>
<dbReference type="AlphaFoldDB" id="A0A151STC7"/>
<dbReference type="SUPFAM" id="SSF53098">
    <property type="entry name" value="Ribonuclease H-like"/>
    <property type="match status" value="1"/>
</dbReference>
<keyword evidence="3" id="KW-0540">Nuclease</keyword>
<dbReference type="Pfam" id="PF00078">
    <property type="entry name" value="RVT_1"/>
    <property type="match status" value="1"/>
</dbReference>
<dbReference type="Gramene" id="C.cajan_04196.t">
    <property type="protein sequence ID" value="C.cajan_04196.t"/>
    <property type="gene ID" value="C.cajan_04196"/>
</dbReference>
<dbReference type="GO" id="GO:0003964">
    <property type="term" value="F:RNA-directed DNA polymerase activity"/>
    <property type="evidence" value="ECO:0007669"/>
    <property type="project" value="UniProtKB-KW"/>
</dbReference>
<dbReference type="Gene3D" id="3.10.10.10">
    <property type="entry name" value="HIV Type 1 Reverse Transcriptase, subunit A, domain 1"/>
    <property type="match status" value="1"/>
</dbReference>
<keyword evidence="10" id="KW-1185">Reference proteome</keyword>
<dbReference type="InterPro" id="IPR043128">
    <property type="entry name" value="Rev_trsase/Diguanyl_cyclase"/>
</dbReference>
<accession>A0A151STC7</accession>
<evidence type="ECO:0000313" key="9">
    <source>
        <dbReference type="EMBL" id="KYP58009.1"/>
    </source>
</evidence>
<evidence type="ECO:0000256" key="6">
    <source>
        <dbReference type="ARBA" id="ARBA00022918"/>
    </source>
</evidence>
<dbReference type="InterPro" id="IPR041373">
    <property type="entry name" value="RT_RNaseH"/>
</dbReference>
<dbReference type="InterPro" id="IPR000477">
    <property type="entry name" value="RT_dom"/>
</dbReference>
<dbReference type="FunFam" id="3.30.70.270:FF:000020">
    <property type="entry name" value="Transposon Tf2-6 polyprotein-like Protein"/>
    <property type="match status" value="1"/>
</dbReference>
<dbReference type="Gene3D" id="3.30.70.270">
    <property type="match status" value="2"/>
</dbReference>
<keyword evidence="4" id="KW-0255">Endonuclease</keyword>
<dbReference type="InterPro" id="IPR041588">
    <property type="entry name" value="Integrase_H2C2"/>
</dbReference>
<name>A0A151STC7_CAJCA</name>
<protein>
    <submittedName>
        <fullName evidence="9">Transposon Ty3-G Gag-Pol polyprotein</fullName>
    </submittedName>
</protein>
<gene>
    <name evidence="9" type="ORF">KK1_004299</name>
</gene>
<dbReference type="Pfam" id="PF17917">
    <property type="entry name" value="RT_RNaseH"/>
    <property type="match status" value="1"/>
</dbReference>
<dbReference type="GO" id="GO:0004519">
    <property type="term" value="F:endonuclease activity"/>
    <property type="evidence" value="ECO:0007669"/>
    <property type="project" value="UniProtKB-KW"/>
</dbReference>
<evidence type="ECO:0000256" key="5">
    <source>
        <dbReference type="ARBA" id="ARBA00022801"/>
    </source>
</evidence>
<organism evidence="9 10">
    <name type="scientific">Cajanus cajan</name>
    <name type="common">Pigeon pea</name>
    <name type="synonym">Cajanus indicus</name>
    <dbReference type="NCBI Taxonomy" id="3821"/>
    <lineage>
        <taxon>Eukaryota</taxon>
        <taxon>Viridiplantae</taxon>
        <taxon>Streptophyta</taxon>
        <taxon>Embryophyta</taxon>
        <taxon>Tracheophyta</taxon>
        <taxon>Spermatophyta</taxon>
        <taxon>Magnoliopsida</taxon>
        <taxon>eudicotyledons</taxon>
        <taxon>Gunneridae</taxon>
        <taxon>Pentapetalae</taxon>
        <taxon>rosids</taxon>
        <taxon>fabids</taxon>
        <taxon>Fabales</taxon>
        <taxon>Fabaceae</taxon>
        <taxon>Papilionoideae</taxon>
        <taxon>50 kb inversion clade</taxon>
        <taxon>NPAAA clade</taxon>
        <taxon>indigoferoid/millettioid clade</taxon>
        <taxon>Phaseoleae</taxon>
        <taxon>Cajanus</taxon>
    </lineage>
</organism>
<evidence type="ECO:0000256" key="4">
    <source>
        <dbReference type="ARBA" id="ARBA00022759"/>
    </source>
</evidence>
<evidence type="ECO:0000313" key="10">
    <source>
        <dbReference type="Proteomes" id="UP000075243"/>
    </source>
</evidence>
<evidence type="ECO:0000256" key="1">
    <source>
        <dbReference type="ARBA" id="ARBA00022679"/>
    </source>
</evidence>
<evidence type="ECO:0000259" key="8">
    <source>
        <dbReference type="PROSITE" id="PS50994"/>
    </source>
</evidence>
<dbReference type="EMBL" id="CM003613">
    <property type="protein sequence ID" value="KYP58009.1"/>
    <property type="molecule type" value="Genomic_DNA"/>
</dbReference>
<dbReference type="InterPro" id="IPR012337">
    <property type="entry name" value="RNaseH-like_sf"/>
</dbReference>
<evidence type="ECO:0000256" key="2">
    <source>
        <dbReference type="ARBA" id="ARBA00022695"/>
    </source>
</evidence>
<keyword evidence="2" id="KW-0548">Nucleotidyltransferase</keyword>
<dbReference type="PANTHER" id="PTHR35046:SF9">
    <property type="entry name" value="RNA-DIRECTED DNA POLYMERASE"/>
    <property type="match status" value="1"/>
</dbReference>
<dbReference type="Proteomes" id="UP000075243">
    <property type="component" value="Chromosome 11"/>
</dbReference>
<dbReference type="Gene3D" id="3.30.420.10">
    <property type="entry name" value="Ribonuclease H-like superfamily/Ribonuclease H"/>
    <property type="match status" value="1"/>
</dbReference>
<dbReference type="Gene3D" id="1.10.340.70">
    <property type="match status" value="1"/>
</dbReference>
<evidence type="ECO:0000256" key="7">
    <source>
        <dbReference type="SAM" id="MobiDB-lite"/>
    </source>
</evidence>
<evidence type="ECO:0000256" key="3">
    <source>
        <dbReference type="ARBA" id="ARBA00022722"/>
    </source>
</evidence>
<dbReference type="GO" id="GO:0003676">
    <property type="term" value="F:nucleic acid binding"/>
    <property type="evidence" value="ECO:0007669"/>
    <property type="project" value="InterPro"/>
</dbReference>
<reference evidence="9 10" key="1">
    <citation type="journal article" date="2012" name="Nat. Biotechnol.">
        <title>Draft genome sequence of pigeonpea (Cajanus cajan), an orphan legume crop of resource-poor farmers.</title>
        <authorList>
            <person name="Varshney R.K."/>
            <person name="Chen W."/>
            <person name="Li Y."/>
            <person name="Bharti A.K."/>
            <person name="Saxena R.K."/>
            <person name="Schlueter J.A."/>
            <person name="Donoghue M.T."/>
            <person name="Azam S."/>
            <person name="Fan G."/>
            <person name="Whaley A.M."/>
            <person name="Farmer A.D."/>
            <person name="Sheridan J."/>
            <person name="Iwata A."/>
            <person name="Tuteja R."/>
            <person name="Penmetsa R.V."/>
            <person name="Wu W."/>
            <person name="Upadhyaya H.D."/>
            <person name="Yang S.P."/>
            <person name="Shah T."/>
            <person name="Saxena K.B."/>
            <person name="Michael T."/>
            <person name="McCombie W.R."/>
            <person name="Yang B."/>
            <person name="Zhang G."/>
            <person name="Yang H."/>
            <person name="Wang J."/>
            <person name="Spillane C."/>
            <person name="Cook D.R."/>
            <person name="May G.D."/>
            <person name="Xu X."/>
            <person name="Jackson S.A."/>
        </authorList>
    </citation>
    <scope>NUCLEOTIDE SEQUENCE [LARGE SCALE GENOMIC DNA]</scope>
    <source>
        <strain evidence="10">cv. Asha</strain>
    </source>
</reference>
<dbReference type="CDD" id="cd09274">
    <property type="entry name" value="RNase_HI_RT_Ty3"/>
    <property type="match status" value="1"/>
</dbReference>
<dbReference type="InterPro" id="IPR036397">
    <property type="entry name" value="RNaseH_sf"/>
</dbReference>
<feature type="region of interest" description="Disordered" evidence="7">
    <location>
        <begin position="64"/>
        <end position="106"/>
    </location>
</feature>
<dbReference type="SUPFAM" id="SSF56672">
    <property type="entry name" value="DNA/RNA polymerases"/>
    <property type="match status" value="1"/>
</dbReference>
<dbReference type="InterPro" id="IPR043502">
    <property type="entry name" value="DNA/RNA_pol_sf"/>
</dbReference>
<dbReference type="CDD" id="cd01647">
    <property type="entry name" value="RT_LTR"/>
    <property type="match status" value="1"/>
</dbReference>
<proteinExistence type="predicted"/>
<feature type="compositionally biased region" description="Polar residues" evidence="7">
    <location>
        <begin position="87"/>
        <end position="102"/>
    </location>
</feature>
<sequence length="854" mass="99116">MSQQFDYNGSDSSPKSISYLTKELKSLKLWRKQEAIQKEKVRIEREVQLSILEEELRLVKQEEEKLKEDMRKQKRRSRSSHSQYSSPNESLNIGDHYQTTPRRLSRPREVKVDLPQFFGKDDMEIYLDWEMKVEQFFACHKVSEERKKSMKNKDKENSREKGVPSLEVVNQDKEISKQTLLIKQPYFILLCTRSLTCTATSSGNETLPNGVKILLKEFDNLFSLEGPIGLPPLIGIEHQIDLVPGASLPNRPAYRINPQETKEIESQVKSLSPCAIPVLLVPKKDGKWRMCCDSRAINNITIKYRHLIPRLDDMLDELHGSIIFSKVDLKSGYNQIRIKKGDEWRTVFKTKFGLYEWLVMPFDLTNAPSTFMCLMNHVLRDCIGKFVVVYFDDILIYSRFLSDHIGHLRQLFSILRKNHLFGNLEKCNFCVDSVVFRVRVDPEKIKAIQEWPTPKSVGHIRSLHGLASFYRRFVPNFSTLSSPINELVKKNVEFQWGEKERAFLSLKDKLTHAPLLALLDFSRTFELECDASRVGIGVILIQGGHPVAYFSEKLKGASLNYPTYDKEFYALVRALQTWEHYLIPKEFVIHSDHESLKYLRGQGKLNKRHAKWVKFLEQFPYVIKYKKGKNNVVADALSRRHTLLISLGSQILGFGHIKELYSNDSNFNESYTQFLVKPQGGFYVSKGYLYKEGRICIPQGSIRKLLVKESHEGGLMGHFGVDKTLSFLKEKFFWPHMGRDVERFFSRCITCLQSKSKVMPHGSYTPLPVANSPWVDINIDFILGLPRTQRGMNSIFVVVDRFSKMTHFIPCHKIDDATNIARFFFKEVVRLHGLPKTIMSDRDTKFLSYFWKTL</sequence>
<dbReference type="GO" id="GO:0015074">
    <property type="term" value="P:DNA integration"/>
    <property type="evidence" value="ECO:0007669"/>
    <property type="project" value="InterPro"/>
</dbReference>
<dbReference type="InterPro" id="IPR001584">
    <property type="entry name" value="Integrase_cat-core"/>
</dbReference>
<feature type="domain" description="Integrase catalytic" evidence="8">
    <location>
        <begin position="769"/>
        <end position="854"/>
    </location>
</feature>
<keyword evidence="6" id="KW-0695">RNA-directed DNA polymerase</keyword>